<comment type="caution">
    <text evidence="9">The sequence shown here is derived from an EMBL/GenBank/DDBJ whole genome shotgun (WGS) entry which is preliminary data.</text>
</comment>
<evidence type="ECO:0000256" key="6">
    <source>
        <dbReference type="ARBA" id="ARBA00023136"/>
    </source>
</evidence>
<reference evidence="9 10" key="1">
    <citation type="submission" date="2016-10" db="EMBL/GenBank/DDBJ databases">
        <authorList>
            <person name="Varghese N."/>
            <person name="Submissions S."/>
        </authorList>
    </citation>
    <scope>NUCLEOTIDE SEQUENCE [LARGE SCALE GENOMIC DNA]</scope>
    <source>
        <strain evidence="9 10">DSM 13796</strain>
    </source>
</reference>
<evidence type="ECO:0000256" key="1">
    <source>
        <dbReference type="ARBA" id="ARBA00004651"/>
    </source>
</evidence>
<keyword evidence="10" id="KW-1185">Reference proteome</keyword>
<feature type="transmembrane region" description="Helical" evidence="8">
    <location>
        <begin position="84"/>
        <end position="103"/>
    </location>
</feature>
<dbReference type="EMBL" id="FOXX01000008">
    <property type="protein sequence ID" value="SFQ74742.1"/>
    <property type="molecule type" value="Genomic_DNA"/>
</dbReference>
<name>A0A1I6B1B4_9BACI</name>
<evidence type="ECO:0000313" key="10">
    <source>
        <dbReference type="Proteomes" id="UP000182762"/>
    </source>
</evidence>
<comment type="similarity">
    <text evidence="7">Belongs to the drug/metabolite transporter (DMT) superfamily. Small multidrug resistance (SMR) (TC 2.A.7.1) family.</text>
</comment>
<dbReference type="Gene3D" id="1.10.3730.20">
    <property type="match status" value="1"/>
</dbReference>
<dbReference type="GeneID" id="93711770"/>
<comment type="subcellular location">
    <subcellularLocation>
        <location evidence="1 7">Cell membrane</location>
        <topology evidence="1 7">Multi-pass membrane protein</topology>
    </subcellularLocation>
</comment>
<organism evidence="9 10">
    <name type="scientific">Priestia endophytica DSM 13796</name>
    <dbReference type="NCBI Taxonomy" id="1121089"/>
    <lineage>
        <taxon>Bacteria</taxon>
        <taxon>Bacillati</taxon>
        <taxon>Bacillota</taxon>
        <taxon>Bacilli</taxon>
        <taxon>Bacillales</taxon>
        <taxon>Bacillaceae</taxon>
        <taxon>Priestia</taxon>
    </lineage>
</organism>
<dbReference type="InterPro" id="IPR000390">
    <property type="entry name" value="Small_drug/metabolite_transptr"/>
</dbReference>
<evidence type="ECO:0000256" key="7">
    <source>
        <dbReference type="RuleBase" id="RU003942"/>
    </source>
</evidence>
<protein>
    <submittedName>
        <fullName evidence="9">Quaternary ammonium compound-resistance protein SugE</fullName>
    </submittedName>
</protein>
<dbReference type="Pfam" id="PF00893">
    <property type="entry name" value="Multi_Drug_Res"/>
    <property type="match status" value="1"/>
</dbReference>
<feature type="transmembrane region" description="Helical" evidence="8">
    <location>
        <begin position="57"/>
        <end position="78"/>
    </location>
</feature>
<evidence type="ECO:0000256" key="8">
    <source>
        <dbReference type="SAM" id="Phobius"/>
    </source>
</evidence>
<accession>A0A1I6B1B4</accession>
<feature type="transmembrane region" description="Helical" evidence="8">
    <location>
        <begin position="32"/>
        <end position="50"/>
    </location>
</feature>
<keyword evidence="6 8" id="KW-0472">Membrane</keyword>
<dbReference type="Proteomes" id="UP000182762">
    <property type="component" value="Unassembled WGS sequence"/>
</dbReference>
<dbReference type="InterPro" id="IPR037185">
    <property type="entry name" value="EmrE-like"/>
</dbReference>
<dbReference type="SUPFAM" id="SSF103481">
    <property type="entry name" value="Multidrug resistance efflux transporter EmrE"/>
    <property type="match status" value="1"/>
</dbReference>
<keyword evidence="3" id="KW-1003">Cell membrane</keyword>
<gene>
    <name evidence="9" type="ORF">SAMN02745910_03156</name>
</gene>
<keyword evidence="2" id="KW-0813">Transport</keyword>
<keyword evidence="5 8" id="KW-1133">Transmembrane helix</keyword>
<keyword evidence="4 7" id="KW-0812">Transmembrane</keyword>
<proteinExistence type="inferred from homology"/>
<dbReference type="PANTHER" id="PTHR30561">
    <property type="entry name" value="SMR FAMILY PROTON-DEPENDENT DRUG EFFLUX TRANSPORTER SUGE"/>
    <property type="match status" value="1"/>
</dbReference>
<evidence type="ECO:0000256" key="3">
    <source>
        <dbReference type="ARBA" id="ARBA00022475"/>
    </source>
</evidence>
<sequence>MVWGLLLLAGLEEVVATVAMKYINGKRKKWAILTMSLGFILSFLCLSKAMQVIPAGVAYAVWTGIGSIGIALVGMLWFKEKLSIFQYLSLLLVLIGVIGLGVTS</sequence>
<dbReference type="PANTHER" id="PTHR30561:SF0">
    <property type="entry name" value="GUANIDINIUM EXPORTER"/>
    <property type="match status" value="1"/>
</dbReference>
<dbReference type="RefSeq" id="WP_061805687.1">
    <property type="nucleotide sequence ID" value="NZ_FOXX01000008.1"/>
</dbReference>
<evidence type="ECO:0000313" key="9">
    <source>
        <dbReference type="EMBL" id="SFQ74742.1"/>
    </source>
</evidence>
<dbReference type="InterPro" id="IPR045324">
    <property type="entry name" value="Small_multidrug_res"/>
</dbReference>
<evidence type="ECO:0000256" key="4">
    <source>
        <dbReference type="ARBA" id="ARBA00022692"/>
    </source>
</evidence>
<evidence type="ECO:0000256" key="5">
    <source>
        <dbReference type="ARBA" id="ARBA00022989"/>
    </source>
</evidence>
<evidence type="ECO:0000256" key="2">
    <source>
        <dbReference type="ARBA" id="ARBA00022448"/>
    </source>
</evidence>